<dbReference type="AlphaFoldDB" id="A0A0H4I0Y8"/>
<dbReference type="SUPFAM" id="SSF56596">
    <property type="entry name" value="Replication terminator protein (Tus)"/>
    <property type="match status" value="1"/>
</dbReference>
<keyword evidence="5" id="KW-1185">Reference proteome</keyword>
<dbReference type="EMBL" id="CP011494">
    <property type="protein sequence ID" value="AKO52599.1"/>
    <property type="molecule type" value="Genomic_DNA"/>
</dbReference>
<dbReference type="GO" id="GO:0003677">
    <property type="term" value="F:DNA binding"/>
    <property type="evidence" value="ECO:0007669"/>
    <property type="project" value="UniProtKB-KW"/>
</dbReference>
<dbReference type="Proteomes" id="UP000036406">
    <property type="component" value="Chromosome"/>
</dbReference>
<dbReference type="Gene3D" id="3.50.14.10">
    <property type="entry name" value="Replication terminator Tus, domain 1 superfamily/Replication terminator Tus"/>
    <property type="match status" value="1"/>
</dbReference>
<dbReference type="RefSeq" id="WP_048385608.1">
    <property type="nucleotide sequence ID" value="NZ_CP011494.1"/>
</dbReference>
<keyword evidence="1" id="KW-0963">Cytoplasm</keyword>
<protein>
    <submittedName>
        <fullName evidence="4">DNA replication protein</fullName>
    </submittedName>
</protein>
<accession>A0A0H4I0Y8</accession>
<evidence type="ECO:0000256" key="2">
    <source>
        <dbReference type="ARBA" id="ARBA00022705"/>
    </source>
</evidence>
<evidence type="ECO:0000256" key="1">
    <source>
        <dbReference type="ARBA" id="ARBA00022490"/>
    </source>
</evidence>
<proteinExistence type="predicted"/>
<dbReference type="InterPro" id="IPR036384">
    <property type="entry name" value="Tus_sf"/>
</dbReference>
<dbReference type="Gene3D" id="3.30.54.10">
    <property type="match status" value="1"/>
</dbReference>
<evidence type="ECO:0000313" key="5">
    <source>
        <dbReference type="Proteomes" id="UP000036406"/>
    </source>
</evidence>
<dbReference type="GO" id="GO:0006274">
    <property type="term" value="P:DNA replication termination"/>
    <property type="evidence" value="ECO:0007669"/>
    <property type="project" value="InterPro"/>
</dbReference>
<keyword evidence="3" id="KW-0238">DNA-binding</keyword>
<dbReference type="GO" id="GO:0005737">
    <property type="term" value="C:cytoplasm"/>
    <property type="evidence" value="ECO:0007669"/>
    <property type="project" value="InterPro"/>
</dbReference>
<dbReference type="PATRIC" id="fig|330734.3.peg.1978"/>
<gene>
    <name evidence="4" type="ORF">ABA45_09405</name>
</gene>
<evidence type="ECO:0000313" key="4">
    <source>
        <dbReference type="EMBL" id="AKO52599.1"/>
    </source>
</evidence>
<keyword evidence="2" id="KW-0235">DNA replication</keyword>
<organism evidence="4 5">
    <name type="scientific">Marinobacter psychrophilus</name>
    <dbReference type="NCBI Taxonomy" id="330734"/>
    <lineage>
        <taxon>Bacteria</taxon>
        <taxon>Pseudomonadati</taxon>
        <taxon>Pseudomonadota</taxon>
        <taxon>Gammaproteobacteria</taxon>
        <taxon>Pseudomonadales</taxon>
        <taxon>Marinobacteraceae</taxon>
        <taxon>Marinobacter</taxon>
    </lineage>
</organism>
<evidence type="ECO:0000256" key="3">
    <source>
        <dbReference type="ARBA" id="ARBA00023125"/>
    </source>
</evidence>
<dbReference type="Pfam" id="PF05472">
    <property type="entry name" value="Ter"/>
    <property type="match status" value="1"/>
</dbReference>
<dbReference type="InterPro" id="IPR036381">
    <property type="entry name" value="Tus_dom1"/>
</dbReference>
<dbReference type="STRING" id="330734.ABA45_09405"/>
<dbReference type="InterPro" id="IPR008865">
    <property type="entry name" value="DNA_replication_term_site-bd"/>
</dbReference>
<name>A0A0H4I0Y8_9GAMM</name>
<reference evidence="4 5" key="1">
    <citation type="submission" date="2015-05" db="EMBL/GenBank/DDBJ databases">
        <title>Complete genome of Marinobacter psychrophilus strain 20041T isolated from sea-ice of the Canadian Basin.</title>
        <authorList>
            <person name="Song L."/>
            <person name="Ren L."/>
            <person name="Yu Y."/>
            <person name="Wang X."/>
        </authorList>
    </citation>
    <scope>NUCLEOTIDE SEQUENCE [LARGE SCALE GENOMIC DNA]</scope>
    <source>
        <strain evidence="4 5">20041</strain>
    </source>
</reference>
<dbReference type="KEGG" id="mpq:ABA45_09405"/>
<sequence length="308" mass="35594">MAYSLLQLDTLQKIVLAVECLERLCADAKQLLKQANPVQCRIYQIPRTVRENESQPVTDIHPTDLSGTEAFHAALHAMTDWYGHPQYSTKVVNRVPGALVLTNVDESQILDRMAEINRSKTSIESLIPSLGNRDDRFELLHRHFPWLILAQLTRRLQVLPCSPPLQSCTFTWGIKTEIKKMTADQVCERLESFRQRPRSTIDDVPWDIKIDREIMAIRSLPASAQLRSRRVLRVRPLANLRYRAIDGEPAKTYMREAHTPILMLNPSRPIKLGVLKNYDVQTRSGRQRLKDRRHYEKVSDLLPIYLQS</sequence>